<evidence type="ECO:0000313" key="2">
    <source>
        <dbReference type="EMBL" id="SJM29963.1"/>
    </source>
</evidence>
<reference evidence="3" key="1">
    <citation type="submission" date="2016-12" db="EMBL/GenBank/DDBJ databases">
        <authorList>
            <person name="Brunel B."/>
        </authorList>
    </citation>
    <scope>NUCLEOTIDE SEQUENCE [LARGE SCALE GENOMIC DNA]</scope>
</reference>
<evidence type="ECO:0000256" key="1">
    <source>
        <dbReference type="SAM" id="MobiDB-lite"/>
    </source>
</evidence>
<gene>
    <name evidence="2" type="ORF">BQ8482_120018</name>
</gene>
<feature type="region of interest" description="Disordered" evidence="1">
    <location>
        <begin position="1"/>
        <end position="22"/>
    </location>
</feature>
<name>A0A2P9AFQ7_9HYPH</name>
<proteinExistence type="predicted"/>
<keyword evidence="3" id="KW-1185">Reference proteome</keyword>
<evidence type="ECO:0000313" key="3">
    <source>
        <dbReference type="Proteomes" id="UP000245698"/>
    </source>
</evidence>
<sequence>MRNPRYRRQRHHYDRGNGRIRGRNVDRHLSIHQTMAAHSKNTNAAPAINIPLRVRHLGGSAGTSLNRWACSVASFSRAAAVSRGVHPFASEAVTKAANATSKATSQLIDQVIDRIGVARERLAELDADVRRDDAGQDVAALLKRHVAQVSRGR</sequence>
<organism evidence="2 3">
    <name type="scientific">Mesorhizobium delmotii</name>
    <dbReference type="NCBI Taxonomy" id="1631247"/>
    <lineage>
        <taxon>Bacteria</taxon>
        <taxon>Pseudomonadati</taxon>
        <taxon>Pseudomonadota</taxon>
        <taxon>Alphaproteobacteria</taxon>
        <taxon>Hyphomicrobiales</taxon>
        <taxon>Phyllobacteriaceae</taxon>
        <taxon>Mesorhizobium</taxon>
    </lineage>
</organism>
<accession>A0A2P9AFQ7</accession>
<protein>
    <submittedName>
        <fullName evidence="2">Uncharacterized protein</fullName>
    </submittedName>
</protein>
<dbReference type="Proteomes" id="UP000245698">
    <property type="component" value="Unassembled WGS sequence"/>
</dbReference>
<dbReference type="AlphaFoldDB" id="A0A2P9AFQ7"/>
<dbReference type="EMBL" id="FUIG01000018">
    <property type="protein sequence ID" value="SJM29963.1"/>
    <property type="molecule type" value="Genomic_DNA"/>
</dbReference>